<keyword evidence="6" id="KW-1185">Reference proteome</keyword>
<dbReference type="SMART" id="SM00054">
    <property type="entry name" value="EFh"/>
    <property type="match status" value="4"/>
</dbReference>
<dbReference type="PROSITE" id="PS00018">
    <property type="entry name" value="EF_HAND_1"/>
    <property type="match status" value="3"/>
</dbReference>
<evidence type="ECO:0000313" key="7">
    <source>
        <dbReference type="WBParaSite" id="ACRNAN_Path_1557.g6058.t1"/>
    </source>
</evidence>
<dbReference type="InterPro" id="IPR050230">
    <property type="entry name" value="CALM/Myosin/TropC-like"/>
</dbReference>
<evidence type="ECO:0000256" key="1">
    <source>
        <dbReference type="ARBA" id="ARBA00022723"/>
    </source>
</evidence>
<dbReference type="AlphaFoldDB" id="A0A914C2W8"/>
<dbReference type="FunFam" id="1.10.238.10:FF:000355">
    <property type="entry name" value="Uncharacterized calcium-binding protein B0563.7"/>
    <property type="match status" value="1"/>
</dbReference>
<sequence length="185" mass="21487">MYYSFSSSSFDEARFSTDPNSEDSPLITKLDKYTPEELKEYRQVFNMFDADRSGAIGLDELENAITNLGMDPKQVDVEMLIREADKRGNHQIDFDEFCEVMKTMSEKSRSWNEVTKECFSVFDRSESGLISRKDFEFVLKELGGIMNDKLIDEIFTEYDVDSDGFIDYDEFSFLVKNYLTDDDVA</sequence>
<evidence type="ECO:0000256" key="4">
    <source>
        <dbReference type="SAM" id="MobiDB-lite"/>
    </source>
</evidence>
<evidence type="ECO:0000256" key="2">
    <source>
        <dbReference type="ARBA" id="ARBA00022737"/>
    </source>
</evidence>
<dbReference type="GO" id="GO:0016460">
    <property type="term" value="C:myosin II complex"/>
    <property type="evidence" value="ECO:0007669"/>
    <property type="project" value="TreeGrafter"/>
</dbReference>
<keyword evidence="1" id="KW-0479">Metal-binding</keyword>
<dbReference type="GO" id="GO:0005509">
    <property type="term" value="F:calcium ion binding"/>
    <property type="evidence" value="ECO:0007669"/>
    <property type="project" value="InterPro"/>
</dbReference>
<feature type="region of interest" description="Disordered" evidence="4">
    <location>
        <begin position="1"/>
        <end position="27"/>
    </location>
</feature>
<dbReference type="Proteomes" id="UP000887540">
    <property type="component" value="Unplaced"/>
</dbReference>
<proteinExistence type="predicted"/>
<dbReference type="Gene3D" id="1.10.238.10">
    <property type="entry name" value="EF-hand"/>
    <property type="match status" value="2"/>
</dbReference>
<dbReference type="InterPro" id="IPR002048">
    <property type="entry name" value="EF_hand_dom"/>
</dbReference>
<feature type="domain" description="EF-hand" evidence="5">
    <location>
        <begin position="72"/>
        <end position="107"/>
    </location>
</feature>
<feature type="compositionally biased region" description="Polar residues" evidence="4">
    <location>
        <begin position="1"/>
        <end position="10"/>
    </location>
</feature>
<feature type="domain" description="EF-hand" evidence="5">
    <location>
        <begin position="146"/>
        <end position="181"/>
    </location>
</feature>
<feature type="domain" description="EF-hand" evidence="5">
    <location>
        <begin position="36"/>
        <end position="71"/>
    </location>
</feature>
<dbReference type="Pfam" id="PF13499">
    <property type="entry name" value="EF-hand_7"/>
    <property type="match status" value="2"/>
</dbReference>
<evidence type="ECO:0000313" key="6">
    <source>
        <dbReference type="Proteomes" id="UP000887540"/>
    </source>
</evidence>
<evidence type="ECO:0000259" key="5">
    <source>
        <dbReference type="PROSITE" id="PS50222"/>
    </source>
</evidence>
<dbReference type="SUPFAM" id="SSF47473">
    <property type="entry name" value="EF-hand"/>
    <property type="match status" value="1"/>
</dbReference>
<keyword evidence="2" id="KW-0677">Repeat</keyword>
<dbReference type="PANTHER" id="PTHR23048">
    <property type="entry name" value="MYOSIN LIGHT CHAIN 1, 3"/>
    <property type="match status" value="1"/>
</dbReference>
<keyword evidence="3" id="KW-0106">Calcium</keyword>
<dbReference type="InterPro" id="IPR018247">
    <property type="entry name" value="EF_Hand_1_Ca_BS"/>
</dbReference>
<dbReference type="InterPro" id="IPR011992">
    <property type="entry name" value="EF-hand-dom_pair"/>
</dbReference>
<dbReference type="FunFam" id="1.10.238.10:FF:000336">
    <property type="entry name" value="HLH domain-containing protein"/>
    <property type="match status" value="1"/>
</dbReference>
<feature type="domain" description="EF-hand" evidence="5">
    <location>
        <begin position="110"/>
        <end position="145"/>
    </location>
</feature>
<dbReference type="PANTHER" id="PTHR23048:SF59">
    <property type="entry name" value="EF-HAND SUPERFAMILY PROTEIN"/>
    <property type="match status" value="1"/>
</dbReference>
<protein>
    <submittedName>
        <fullName evidence="7">EF-hand domain-containing protein</fullName>
    </submittedName>
</protein>
<organism evidence="6 7">
    <name type="scientific">Acrobeloides nanus</name>
    <dbReference type="NCBI Taxonomy" id="290746"/>
    <lineage>
        <taxon>Eukaryota</taxon>
        <taxon>Metazoa</taxon>
        <taxon>Ecdysozoa</taxon>
        <taxon>Nematoda</taxon>
        <taxon>Chromadorea</taxon>
        <taxon>Rhabditida</taxon>
        <taxon>Tylenchina</taxon>
        <taxon>Cephalobomorpha</taxon>
        <taxon>Cephaloboidea</taxon>
        <taxon>Cephalobidae</taxon>
        <taxon>Acrobeloides</taxon>
    </lineage>
</organism>
<evidence type="ECO:0000256" key="3">
    <source>
        <dbReference type="ARBA" id="ARBA00022837"/>
    </source>
</evidence>
<dbReference type="WBParaSite" id="ACRNAN_Path_1557.g6058.t1">
    <property type="protein sequence ID" value="ACRNAN_Path_1557.g6058.t1"/>
    <property type="gene ID" value="ACRNAN_Path_1557.g6058"/>
</dbReference>
<reference evidence="7" key="1">
    <citation type="submission" date="2022-11" db="UniProtKB">
        <authorList>
            <consortium name="WormBaseParasite"/>
        </authorList>
    </citation>
    <scope>IDENTIFICATION</scope>
</reference>
<dbReference type="PROSITE" id="PS50222">
    <property type="entry name" value="EF_HAND_2"/>
    <property type="match status" value="4"/>
</dbReference>
<accession>A0A914C2W8</accession>
<name>A0A914C2W8_9BILA</name>